<gene>
    <name evidence="10 13" type="primary">recC</name>
    <name evidence="13" type="ORF">AACH00_14305</name>
</gene>
<dbReference type="PANTHER" id="PTHR30591">
    <property type="entry name" value="RECBCD ENZYME SUBUNIT RECC"/>
    <property type="match status" value="1"/>
</dbReference>
<comment type="caution">
    <text evidence="13">The sequence shown here is derived from an EMBL/GenBank/DDBJ whole genome shotgun (WGS) entry which is preliminary data.</text>
</comment>
<reference evidence="13 14" key="1">
    <citation type="submission" date="2024-04" db="EMBL/GenBank/DDBJ databases">
        <title>Novel species of the genus Ideonella isolated from streams.</title>
        <authorList>
            <person name="Lu H."/>
        </authorList>
    </citation>
    <scope>NUCLEOTIDE SEQUENCE [LARGE SCALE GENOMIC DNA]</scope>
    <source>
        <strain evidence="13 14">LYT19W</strain>
    </source>
</reference>
<dbReference type="Gene3D" id="3.40.50.10930">
    <property type="match status" value="1"/>
</dbReference>
<evidence type="ECO:0000256" key="11">
    <source>
        <dbReference type="SAM" id="MobiDB-lite"/>
    </source>
</evidence>
<keyword evidence="7 10" id="KW-0067">ATP-binding</keyword>
<dbReference type="InterPro" id="IPR006697">
    <property type="entry name" value="RecC"/>
</dbReference>
<comment type="similarity">
    <text evidence="10">Belongs to the RecC family.</text>
</comment>
<dbReference type="Proteomes" id="UP001379945">
    <property type="component" value="Unassembled WGS sequence"/>
</dbReference>
<sequence>MHADTPITPGLLVLHGNRAETLADTVLAWLRAHPLAPLEEEVMLVQSNGMAEWLKMTLAQQAGICAAARVELPARFMWRFYRQVLGREQVPQHSVLDKTPLTWRLMQSLPQWQQAPGWEPVAGFLQGGDPDRLLQLCRRLADLFDQYQVYRPDWLQAWRDGHDVLLNPGRPELPVPADQRWQPLLWRALLAEVEAKQLEATRPALHQRVLDVLSSDAPTAMRLPRRVVLFGMTHVPLPTLQALTALGERCQVLMAIPNPCRFHWADIMDGRELLRMQRQRQPLRNGLPLDAVPLSQMHAHAHPLLAAWGRQGRDFVRQLDAFDDAQRALQRFELPRLDLFDEDDAHDAPLLTRVQARVRDMLPLAEHAEAPLADADFSIVFHKAHSAMREVEVLHDQLLSLLAERTPGVAPLQARDVVVMVPDIEQMAPAIRAVFGQHGRGDARYIPFDIADLSSRHASPMVTALDWLLRLPQQRCRFSELRDLLDVPALGRRFGLSTEDLPQLTQWMEGAGWRWGLHEEQRATLGLGACGAVNSGWWALRRMLLGYASGAADLADAPGTTPDRAAVFAGIEPYAEVGGLDAELAGSMAQLLDRLAHWWAVLCTPATPADWATRGRALLKDLFQAGDDAERQTLAALDDALDTWLDACAQAGFAAELPATVLREAWLDTLDEPTLNRRFRAGGVTFCTLMPMRAIPFEVVCLLGMNDGDYPRRAPRSDFDLMGQPGQARPGDRSRRDDDRQLMLEALLSARRALYISWTGRNARDNSEQPPSVLVAQLRDYLSAAWGEPAVEARTFEHPLQPFSRRYFEPGAVQRTWAREWRQAHVLAAEAAHGDGGEAGALPPVDTGVPLSLQQLTRFVQNPVKAFFRHRLGVVFDDADEATLDDEAFDVVGLDEHQLVDQLLRDALQALQRHGAASAVGAAGFQPAEWVQAGVARLDRSGRLPLGAQGERTRAQLGADLGRMLNAWQQWQAQHDEAATRQPLLLQHDGVVLQDWLDDLRTLPVLQDDAPEADGAPPAVWLQVQASRLCTLRPGKPPEVRLPKLVAPWVRSLLAAACGVPVHIVLIGRDAQLTLSPPSREVATQAAQEMLTAWLHGQQQPLPVAPVTALAWLERHDLVAAATTYEGGWQSRGEVAEPCLARQFPDFEALTADLSFEGWAESLYGPLLAWAGQHVQIELHADTSVDTGASGHSLDEEGA</sequence>
<comment type="subunit">
    <text evidence="10">Heterotrimer of RecB, RecC and RecD. All subunits contribute to DNA-binding.</text>
</comment>
<dbReference type="SUPFAM" id="SSF52540">
    <property type="entry name" value="P-loop containing nucleoside triphosphate hydrolases"/>
    <property type="match status" value="2"/>
</dbReference>
<comment type="function">
    <text evidence="10">A helicase/nuclease that prepares dsDNA breaks (DSB) for recombinational DNA repair. Binds to DSBs and unwinds DNA via a highly rapid and processive ATP-dependent bidirectional helicase activity. Unwinds dsDNA until it encounters a Chi (crossover hotspot instigator) sequence from the 3' direction. Cuts ssDNA a few nucleotides 3' to the Chi site. The properties and activities of the enzyme are changed at Chi. The Chi-altered holoenzyme produces a long 3'-ssDNA overhang and facilitates RecA-binding to the ssDNA for homologous DNA recombination and repair. Holoenzyme degrades any linearized DNA that is unable to undergo homologous recombination. In the holoenzyme this subunit recognizes the wild-type Chi sequence, and when added to isolated RecB increases its ATP-dependent helicase processivity.</text>
</comment>
<dbReference type="InterPro" id="IPR013986">
    <property type="entry name" value="DExx_box_DNA_helicase_dom_sf"/>
</dbReference>
<evidence type="ECO:0000256" key="4">
    <source>
        <dbReference type="ARBA" id="ARBA00022801"/>
    </source>
</evidence>
<keyword evidence="6 10" id="KW-0269">Exonuclease</keyword>
<dbReference type="PANTHER" id="PTHR30591:SF1">
    <property type="entry name" value="RECBCD ENZYME SUBUNIT RECC"/>
    <property type="match status" value="1"/>
</dbReference>
<dbReference type="PIRSF" id="PIRSF000980">
    <property type="entry name" value="RecC"/>
    <property type="match status" value="1"/>
</dbReference>
<dbReference type="NCBIfam" id="TIGR01450">
    <property type="entry name" value="recC"/>
    <property type="match status" value="1"/>
</dbReference>
<organism evidence="13 14">
    <name type="scientific">Ideonella margarita</name>
    <dbReference type="NCBI Taxonomy" id="2984191"/>
    <lineage>
        <taxon>Bacteria</taxon>
        <taxon>Pseudomonadati</taxon>
        <taxon>Pseudomonadota</taxon>
        <taxon>Betaproteobacteria</taxon>
        <taxon>Burkholderiales</taxon>
        <taxon>Sphaerotilaceae</taxon>
        <taxon>Ideonella</taxon>
    </lineage>
</organism>
<dbReference type="Gene3D" id="1.10.10.990">
    <property type="match status" value="1"/>
</dbReference>
<protein>
    <recommendedName>
        <fullName evidence="10">RecBCD enzyme subunit RecC</fullName>
    </recommendedName>
    <alternativeName>
        <fullName evidence="10">Exonuclease V subunit RecC</fullName>
        <shortName evidence="10">ExoV subunit RecC</shortName>
    </alternativeName>
    <alternativeName>
        <fullName evidence="10">Helicase/nuclease RecBCD subunit RecC</fullName>
    </alternativeName>
</protein>
<evidence type="ECO:0000256" key="2">
    <source>
        <dbReference type="ARBA" id="ARBA00022741"/>
    </source>
</evidence>
<keyword evidence="14" id="KW-1185">Reference proteome</keyword>
<keyword evidence="3 10" id="KW-0227">DNA damage</keyword>
<dbReference type="Pfam" id="PF17946">
    <property type="entry name" value="RecC_C"/>
    <property type="match status" value="1"/>
</dbReference>
<name>A0ABU9C6L2_9BURK</name>
<dbReference type="GO" id="GO:0008854">
    <property type="term" value="F:exodeoxyribonuclease V activity"/>
    <property type="evidence" value="ECO:0007669"/>
    <property type="project" value="UniProtKB-EC"/>
</dbReference>
<feature type="region of interest" description="Disordered" evidence="11">
    <location>
        <begin position="714"/>
        <end position="737"/>
    </location>
</feature>
<evidence type="ECO:0000313" key="13">
    <source>
        <dbReference type="EMBL" id="MEK8047530.1"/>
    </source>
</evidence>
<dbReference type="HAMAP" id="MF_01486">
    <property type="entry name" value="RecC"/>
    <property type="match status" value="1"/>
</dbReference>
<dbReference type="SUPFAM" id="SSF52980">
    <property type="entry name" value="Restriction endonuclease-like"/>
    <property type="match status" value="1"/>
</dbReference>
<evidence type="ECO:0000256" key="1">
    <source>
        <dbReference type="ARBA" id="ARBA00022722"/>
    </source>
</evidence>
<keyword evidence="4 10" id="KW-0378">Hydrolase</keyword>
<evidence type="ECO:0000256" key="8">
    <source>
        <dbReference type="ARBA" id="ARBA00023125"/>
    </source>
</evidence>
<feature type="domain" description="RecC C-terminal" evidence="12">
    <location>
        <begin position="851"/>
        <end position="1115"/>
    </location>
</feature>
<keyword evidence="9 10" id="KW-0234">DNA repair</keyword>
<evidence type="ECO:0000256" key="7">
    <source>
        <dbReference type="ARBA" id="ARBA00022840"/>
    </source>
</evidence>
<evidence type="ECO:0000259" key="12">
    <source>
        <dbReference type="Pfam" id="PF17946"/>
    </source>
</evidence>
<dbReference type="Pfam" id="PF04257">
    <property type="entry name" value="Exonuc_V_gamma"/>
    <property type="match status" value="1"/>
</dbReference>
<evidence type="ECO:0000256" key="9">
    <source>
        <dbReference type="ARBA" id="ARBA00023204"/>
    </source>
</evidence>
<comment type="miscellaneous">
    <text evidence="10">In the RecBCD complex, RecB has a slow 3'-5' helicase, an exonuclease activity and loads RecA onto ssDNA, RecD has a fast 5'-3' helicase activity, while RecC stimulates the ATPase and processivity of the RecB helicase and contributes to recognition of the Chi site.</text>
</comment>
<keyword evidence="1 10" id="KW-0540">Nuclease</keyword>
<evidence type="ECO:0000256" key="6">
    <source>
        <dbReference type="ARBA" id="ARBA00022839"/>
    </source>
</evidence>
<evidence type="ECO:0000256" key="10">
    <source>
        <dbReference type="HAMAP-Rule" id="MF_01486"/>
    </source>
</evidence>
<proteinExistence type="inferred from homology"/>
<keyword evidence="8 10" id="KW-0238">DNA-binding</keyword>
<dbReference type="InterPro" id="IPR041500">
    <property type="entry name" value="RecC_C"/>
</dbReference>
<dbReference type="EMBL" id="JBBUTI010000009">
    <property type="protein sequence ID" value="MEK8047530.1"/>
    <property type="molecule type" value="Genomic_DNA"/>
</dbReference>
<accession>A0ABU9C6L2</accession>
<keyword evidence="2 10" id="KW-0547">Nucleotide-binding</keyword>
<dbReference type="Gene3D" id="1.10.10.160">
    <property type="match status" value="1"/>
</dbReference>
<evidence type="ECO:0000313" key="14">
    <source>
        <dbReference type="Proteomes" id="UP001379945"/>
    </source>
</evidence>
<evidence type="ECO:0000256" key="5">
    <source>
        <dbReference type="ARBA" id="ARBA00022806"/>
    </source>
</evidence>
<dbReference type="Gene3D" id="3.40.50.300">
    <property type="entry name" value="P-loop containing nucleotide triphosphate hydrolases"/>
    <property type="match status" value="2"/>
</dbReference>
<evidence type="ECO:0000256" key="3">
    <source>
        <dbReference type="ARBA" id="ARBA00022763"/>
    </source>
</evidence>
<keyword evidence="5 10" id="KW-0347">Helicase</keyword>
<dbReference type="InterPro" id="IPR011335">
    <property type="entry name" value="Restrct_endonuc-II-like"/>
</dbReference>
<dbReference type="InterPro" id="IPR027417">
    <property type="entry name" value="P-loop_NTPase"/>
</dbReference>